<evidence type="ECO:0000313" key="3">
    <source>
        <dbReference type="Proteomes" id="UP000261540"/>
    </source>
</evidence>
<name>A0A3B3R5T1_9TELE</name>
<organism evidence="2 3">
    <name type="scientific">Paramormyrops kingsleyae</name>
    <dbReference type="NCBI Taxonomy" id="1676925"/>
    <lineage>
        <taxon>Eukaryota</taxon>
        <taxon>Metazoa</taxon>
        <taxon>Chordata</taxon>
        <taxon>Craniata</taxon>
        <taxon>Vertebrata</taxon>
        <taxon>Euteleostomi</taxon>
        <taxon>Actinopterygii</taxon>
        <taxon>Neopterygii</taxon>
        <taxon>Teleostei</taxon>
        <taxon>Osteoglossocephala</taxon>
        <taxon>Osteoglossomorpha</taxon>
        <taxon>Osteoglossiformes</taxon>
        <taxon>Mormyridae</taxon>
        <taxon>Paramormyrops</taxon>
    </lineage>
</organism>
<reference evidence="2" key="1">
    <citation type="submission" date="2025-08" db="UniProtKB">
        <authorList>
            <consortium name="Ensembl"/>
        </authorList>
    </citation>
    <scope>IDENTIFICATION</scope>
</reference>
<dbReference type="AlphaFoldDB" id="A0A3B3R5T1"/>
<evidence type="ECO:0000313" key="2">
    <source>
        <dbReference type="Ensembl" id="ENSPKIP00000013275.1"/>
    </source>
</evidence>
<feature type="region of interest" description="Disordered" evidence="1">
    <location>
        <begin position="40"/>
        <end position="89"/>
    </location>
</feature>
<reference evidence="2" key="2">
    <citation type="submission" date="2025-09" db="UniProtKB">
        <authorList>
            <consortium name="Ensembl"/>
        </authorList>
    </citation>
    <scope>IDENTIFICATION</scope>
</reference>
<feature type="compositionally biased region" description="Acidic residues" evidence="1">
    <location>
        <begin position="66"/>
        <end position="80"/>
    </location>
</feature>
<evidence type="ECO:0000256" key="1">
    <source>
        <dbReference type="SAM" id="MobiDB-lite"/>
    </source>
</evidence>
<accession>A0A3B3R5T1</accession>
<proteinExistence type="predicted"/>
<protein>
    <recommendedName>
        <fullName evidence="4">WAPL cohesin release factor b</fullName>
    </recommendedName>
</protein>
<dbReference type="Ensembl" id="ENSPKIT00000037695.1">
    <property type="protein sequence ID" value="ENSPKIP00000013275.1"/>
    <property type="gene ID" value="ENSPKIG00000000769.1"/>
</dbReference>
<evidence type="ECO:0008006" key="4">
    <source>
        <dbReference type="Google" id="ProtNLM"/>
    </source>
</evidence>
<dbReference type="STRING" id="1676925.ENSPKIP00000013275"/>
<feature type="compositionally biased region" description="Basic and acidic residues" evidence="1">
    <location>
        <begin position="54"/>
        <end position="65"/>
    </location>
</feature>
<dbReference type="Proteomes" id="UP000261540">
    <property type="component" value="Unplaced"/>
</dbReference>
<keyword evidence="3" id="KW-1185">Reference proteome</keyword>
<feature type="compositionally biased region" description="Basic and acidic residues" evidence="1">
    <location>
        <begin position="12"/>
        <end position="21"/>
    </location>
</feature>
<dbReference type="GeneTree" id="ENSGT00390000015768"/>
<sequence>MTSRFGKTYSRKGGDGNSKFDEVLSNKRATLSTKWGETTFKAQLGSKRPNLKPDLTDTPKKARPSEEEDTEDPFGFDSDDESKPVTSRTHYSCIQGCTGHLACWDSRRSADGYVAQ</sequence>
<feature type="region of interest" description="Disordered" evidence="1">
    <location>
        <begin position="1"/>
        <end position="21"/>
    </location>
</feature>